<name>A0A183GX62_HELPZ</name>
<evidence type="ECO:0000313" key="4">
    <source>
        <dbReference type="WBParaSite" id="HPBE_0002728201-mRNA-1"/>
    </source>
</evidence>
<feature type="region of interest" description="Disordered" evidence="1">
    <location>
        <begin position="65"/>
        <end position="93"/>
    </location>
</feature>
<protein>
    <submittedName>
        <fullName evidence="4">DUF4817 domain-containing protein</fullName>
    </submittedName>
</protein>
<organism evidence="3 4">
    <name type="scientific">Heligmosomoides polygyrus</name>
    <name type="common">Parasitic roundworm</name>
    <dbReference type="NCBI Taxonomy" id="6339"/>
    <lineage>
        <taxon>Eukaryota</taxon>
        <taxon>Metazoa</taxon>
        <taxon>Ecdysozoa</taxon>
        <taxon>Nematoda</taxon>
        <taxon>Chromadorea</taxon>
        <taxon>Rhabditida</taxon>
        <taxon>Rhabditina</taxon>
        <taxon>Rhabditomorpha</taxon>
        <taxon>Strongyloidea</taxon>
        <taxon>Heligmosomidae</taxon>
        <taxon>Heligmosomoides</taxon>
    </lineage>
</organism>
<dbReference type="Proteomes" id="UP000050761">
    <property type="component" value="Unassembled WGS sequence"/>
</dbReference>
<accession>A0A183GX62</accession>
<proteinExistence type="predicted"/>
<evidence type="ECO:0000313" key="2">
    <source>
        <dbReference type="EMBL" id="VDP62445.1"/>
    </source>
</evidence>
<keyword evidence="3" id="KW-1185">Reference proteome</keyword>
<accession>A0A3P8G5W4</accession>
<sequence length="93" mass="10030">MSANTVHHKDAVPPLNLATATWQVSSETLVIKALTFAPWNVDVQIAKAAYLDSVHPADSNRASFSLYSKDTTSPSRNIVPQRKQQADTGPTPG</sequence>
<reference evidence="2 3" key="1">
    <citation type="submission" date="2018-11" db="EMBL/GenBank/DDBJ databases">
        <authorList>
            <consortium name="Pathogen Informatics"/>
        </authorList>
    </citation>
    <scope>NUCLEOTIDE SEQUENCE [LARGE SCALE GENOMIC DNA]</scope>
</reference>
<evidence type="ECO:0000256" key="1">
    <source>
        <dbReference type="SAM" id="MobiDB-lite"/>
    </source>
</evidence>
<gene>
    <name evidence="2" type="ORF">HPBE_LOCUS27281</name>
</gene>
<dbReference type="EMBL" id="UZAH01042834">
    <property type="protein sequence ID" value="VDP62445.1"/>
    <property type="molecule type" value="Genomic_DNA"/>
</dbReference>
<reference evidence="4" key="2">
    <citation type="submission" date="2019-09" db="UniProtKB">
        <authorList>
            <consortium name="WormBaseParasite"/>
        </authorList>
    </citation>
    <scope>IDENTIFICATION</scope>
</reference>
<evidence type="ECO:0000313" key="3">
    <source>
        <dbReference type="Proteomes" id="UP000050761"/>
    </source>
</evidence>
<dbReference type="AlphaFoldDB" id="A0A183GX62"/>
<dbReference type="WBParaSite" id="HPBE_0002728201-mRNA-1">
    <property type="protein sequence ID" value="HPBE_0002728201-mRNA-1"/>
    <property type="gene ID" value="HPBE_0002728201"/>
</dbReference>